<evidence type="ECO:0000256" key="1">
    <source>
        <dbReference type="ARBA" id="ARBA00022741"/>
    </source>
</evidence>
<dbReference type="Pfam" id="PF00005">
    <property type="entry name" value="ABC_tran"/>
    <property type="match status" value="2"/>
</dbReference>
<keyword evidence="7" id="KW-1185">Reference proteome</keyword>
<reference evidence="6 7" key="1">
    <citation type="submission" date="2018-11" db="EMBL/GenBank/DDBJ databases">
        <title>Genome sequence of Apiotrichum porosum DSM 27194.</title>
        <authorList>
            <person name="Aliyu H."/>
            <person name="Gorte O."/>
            <person name="Ochsenreither K."/>
        </authorList>
    </citation>
    <scope>NUCLEOTIDE SEQUENCE [LARGE SCALE GENOMIC DNA]</scope>
    <source>
        <strain evidence="6 7">DSM 27194</strain>
    </source>
</reference>
<dbReference type="SMART" id="SM00382">
    <property type="entry name" value="AAA"/>
    <property type="match status" value="1"/>
</dbReference>
<dbReference type="AlphaFoldDB" id="A0A427XM04"/>
<dbReference type="InterPro" id="IPR003439">
    <property type="entry name" value="ABC_transporter-like_ATP-bd"/>
</dbReference>
<keyword evidence="4" id="KW-0472">Membrane</keyword>
<dbReference type="PROSITE" id="PS00211">
    <property type="entry name" value="ABC_TRANSPORTER_1"/>
    <property type="match status" value="1"/>
</dbReference>
<keyword evidence="4" id="KW-1133">Transmembrane helix</keyword>
<gene>
    <name evidence="6" type="ORF">EHS24_009556</name>
</gene>
<sequence>MKERKPFSKTTLPPKYAALPLLTQLWLQSRLVAPEDDPKFRKAGYPRPLNKANVLIAVDILRIVVPRLWADTNRQQKLRWAIHLLYIVLKGVIPVVGVMATAKLEDITAKTLSDPGSVLWSQVAIAALQDIVINNLDGVGRRIFHKNKRQIHHEMNVAVRYAFLDTQLSSSISDATDPFTMSMFDEAAILTGGYAAQVNGKELRMSPADIMGIFESTVSRSIRVVGQFGLVVRVFRRLMAKRGKMMRKSATTESALKHWLTIAALVTFGVFPSVASCAEYYIWATEDGRQEAKQERAERRPRMSKSRLEAFAYGDKKQEVILFGLKDWILSQWRTLSLKEKFKKQHVDHPLLVALPLIKQTLESSFYVFIASGSLRFPISVTEMETCRRSIQHVVFSTQYTNNELSKCIQAPFWLAAYYAAVDRTTSDTGDDYEAVRVPGGMAVEMRNLSYTYPGAAQPALRNINLTIAPGEKLAIVGINGGGKTTLAKAILGLLNLDQEGMLLYNGRPAEQYNSKSLHARMSCIFQDFSKYELPLAENVGVGEVTLMGDQAALKKAIGRAGAKGVQRAGPPNAILVPYKNVKRTFGGGETATTERYGGSTPSDNVSPVIRTADTAETCEDTTPAQHTNGDDHSHEVNGAVSHLVGDTVDQAAAPPNDQVGALSTMSESDSCTPTTETASTVESDDVDTNSGSDWDSDSDSASDSDVDCTTKSAAINGETATPVPVNGAADSQEQVASKDQQNGKDSEAAAAAHTATETTQKPKKSGKRPKIPTVGLSGGQWQRVALARAFMRAERADLIVFDEPSAALDPEAEVRLFNRIHSISATKNGKPPTATTVFISHRLSSVRRADKVAVMANGTIIEYGTHDELMAQGERYADMFTMQRKGFDGQYD</sequence>
<feature type="compositionally biased region" description="Acidic residues" evidence="3">
    <location>
        <begin position="695"/>
        <end position="707"/>
    </location>
</feature>
<dbReference type="InterPro" id="IPR027417">
    <property type="entry name" value="P-loop_NTPase"/>
</dbReference>
<dbReference type="PANTHER" id="PTHR24221">
    <property type="entry name" value="ATP-BINDING CASSETTE SUB-FAMILY B"/>
    <property type="match status" value="1"/>
</dbReference>
<keyword evidence="1" id="KW-0547">Nucleotide-binding</keyword>
<dbReference type="GeneID" id="39594099"/>
<feature type="transmembrane region" description="Helical" evidence="4">
    <location>
        <begin position="81"/>
        <end position="102"/>
    </location>
</feature>
<feature type="compositionally biased region" description="Low complexity" evidence="3">
    <location>
        <begin position="749"/>
        <end position="760"/>
    </location>
</feature>
<dbReference type="InterPro" id="IPR003593">
    <property type="entry name" value="AAA+_ATPase"/>
</dbReference>
<feature type="region of interest" description="Disordered" evidence="3">
    <location>
        <begin position="651"/>
        <end position="777"/>
    </location>
</feature>
<feature type="domain" description="ABC transporter" evidence="5">
    <location>
        <begin position="444"/>
        <end position="883"/>
    </location>
</feature>
<dbReference type="PANTHER" id="PTHR24221:SF646">
    <property type="entry name" value="HAEMOLYSIN SECRETION ATP-BINDING PROTEIN"/>
    <property type="match status" value="1"/>
</dbReference>
<dbReference type="OrthoDB" id="6500128at2759"/>
<accession>A0A427XM04</accession>
<evidence type="ECO:0000256" key="4">
    <source>
        <dbReference type="SAM" id="Phobius"/>
    </source>
</evidence>
<evidence type="ECO:0000313" key="7">
    <source>
        <dbReference type="Proteomes" id="UP000279236"/>
    </source>
</evidence>
<dbReference type="GO" id="GO:0016887">
    <property type="term" value="F:ATP hydrolysis activity"/>
    <property type="evidence" value="ECO:0007669"/>
    <property type="project" value="InterPro"/>
</dbReference>
<name>A0A427XM04_9TREE</name>
<dbReference type="GO" id="GO:0034040">
    <property type="term" value="F:ATPase-coupled lipid transmembrane transporter activity"/>
    <property type="evidence" value="ECO:0007669"/>
    <property type="project" value="TreeGrafter"/>
</dbReference>
<comment type="caution">
    <text evidence="6">The sequence shown here is derived from an EMBL/GenBank/DDBJ whole genome shotgun (WGS) entry which is preliminary data.</text>
</comment>
<dbReference type="InterPro" id="IPR039421">
    <property type="entry name" value="Type_1_exporter"/>
</dbReference>
<feature type="compositionally biased region" description="Basic residues" evidence="3">
    <location>
        <begin position="762"/>
        <end position="771"/>
    </location>
</feature>
<evidence type="ECO:0000256" key="2">
    <source>
        <dbReference type="ARBA" id="ARBA00022840"/>
    </source>
</evidence>
<dbReference type="Gene3D" id="3.40.50.300">
    <property type="entry name" value="P-loop containing nucleotide triphosphate hydrolases"/>
    <property type="match status" value="2"/>
</dbReference>
<dbReference type="SUPFAM" id="SSF52540">
    <property type="entry name" value="P-loop containing nucleoside triphosphate hydrolases"/>
    <property type="match status" value="1"/>
</dbReference>
<evidence type="ECO:0000256" key="3">
    <source>
        <dbReference type="SAM" id="MobiDB-lite"/>
    </source>
</evidence>
<dbReference type="RefSeq" id="XP_028474999.1">
    <property type="nucleotide sequence ID" value="XM_028624831.1"/>
</dbReference>
<dbReference type="GO" id="GO:0005524">
    <property type="term" value="F:ATP binding"/>
    <property type="evidence" value="ECO:0007669"/>
    <property type="project" value="UniProtKB-KW"/>
</dbReference>
<dbReference type="EMBL" id="RSCE01000009">
    <property type="protein sequence ID" value="RSH79890.1"/>
    <property type="molecule type" value="Genomic_DNA"/>
</dbReference>
<organism evidence="6 7">
    <name type="scientific">Apiotrichum porosum</name>
    <dbReference type="NCBI Taxonomy" id="105984"/>
    <lineage>
        <taxon>Eukaryota</taxon>
        <taxon>Fungi</taxon>
        <taxon>Dikarya</taxon>
        <taxon>Basidiomycota</taxon>
        <taxon>Agaricomycotina</taxon>
        <taxon>Tremellomycetes</taxon>
        <taxon>Trichosporonales</taxon>
        <taxon>Trichosporonaceae</taxon>
        <taxon>Apiotrichum</taxon>
    </lineage>
</organism>
<evidence type="ECO:0000313" key="6">
    <source>
        <dbReference type="EMBL" id="RSH79890.1"/>
    </source>
</evidence>
<feature type="compositionally biased region" description="Polar residues" evidence="3">
    <location>
        <begin position="730"/>
        <end position="741"/>
    </location>
</feature>
<keyword evidence="2" id="KW-0067">ATP-binding</keyword>
<evidence type="ECO:0000259" key="5">
    <source>
        <dbReference type="PROSITE" id="PS50893"/>
    </source>
</evidence>
<dbReference type="STRING" id="105984.A0A427XM04"/>
<dbReference type="Proteomes" id="UP000279236">
    <property type="component" value="Unassembled WGS sequence"/>
</dbReference>
<dbReference type="PROSITE" id="PS50893">
    <property type="entry name" value="ABC_TRANSPORTER_2"/>
    <property type="match status" value="1"/>
</dbReference>
<dbReference type="InterPro" id="IPR017871">
    <property type="entry name" value="ABC_transporter-like_CS"/>
</dbReference>
<feature type="compositionally biased region" description="Polar residues" evidence="3">
    <location>
        <begin position="662"/>
        <end position="682"/>
    </location>
</feature>
<feature type="region of interest" description="Disordered" evidence="3">
    <location>
        <begin position="587"/>
        <end position="608"/>
    </location>
</feature>
<protein>
    <recommendedName>
        <fullName evidence="5">ABC transporter domain-containing protein</fullName>
    </recommendedName>
</protein>
<proteinExistence type="predicted"/>
<keyword evidence="4" id="KW-0812">Transmembrane</keyword>